<gene>
    <name evidence="2" type="ORF">HM131_03885</name>
</gene>
<organism evidence="2 3">
    <name type="scientific">Halobacillus mangrovi</name>
    <dbReference type="NCBI Taxonomy" id="402384"/>
    <lineage>
        <taxon>Bacteria</taxon>
        <taxon>Bacillati</taxon>
        <taxon>Bacillota</taxon>
        <taxon>Bacilli</taxon>
        <taxon>Bacillales</taxon>
        <taxon>Bacillaceae</taxon>
        <taxon>Halobacillus</taxon>
    </lineage>
</organism>
<evidence type="ECO:0000256" key="1">
    <source>
        <dbReference type="SAM" id="MobiDB-lite"/>
    </source>
</evidence>
<feature type="region of interest" description="Disordered" evidence="1">
    <location>
        <begin position="1"/>
        <end position="29"/>
    </location>
</feature>
<name>A0A1W5ZRV3_9BACI</name>
<dbReference type="KEGG" id="hmn:HM131_03885"/>
<feature type="compositionally biased region" description="Basic and acidic residues" evidence="1">
    <location>
        <begin position="1"/>
        <end position="15"/>
    </location>
</feature>
<evidence type="ECO:0000313" key="3">
    <source>
        <dbReference type="Proteomes" id="UP000192527"/>
    </source>
</evidence>
<dbReference type="EMBL" id="CP020772">
    <property type="protein sequence ID" value="ARI76024.1"/>
    <property type="molecule type" value="Genomic_DNA"/>
</dbReference>
<keyword evidence="3" id="KW-1185">Reference proteome</keyword>
<proteinExistence type="predicted"/>
<sequence length="67" mass="7508">MGRLLREWNGWRDPTESGANEEACRHPRGKQAISRPPFLVLENGNNLTKVNSHLETEFSVTGGLYGI</sequence>
<dbReference type="AlphaFoldDB" id="A0A1W5ZRV3"/>
<dbReference type="Proteomes" id="UP000192527">
    <property type="component" value="Chromosome"/>
</dbReference>
<protein>
    <submittedName>
        <fullName evidence="2">Uncharacterized protein</fullName>
    </submittedName>
</protein>
<accession>A0A1W5ZRV3</accession>
<evidence type="ECO:0000313" key="2">
    <source>
        <dbReference type="EMBL" id="ARI76024.1"/>
    </source>
</evidence>
<reference evidence="2 3" key="1">
    <citation type="submission" date="2017-04" db="EMBL/GenBank/DDBJ databases">
        <title>The whole genome sequencing and assembly of Halobacillus mangrovi strain.</title>
        <authorList>
            <person name="Lee S.-J."/>
            <person name="Park M.-K."/>
            <person name="Kim J.-Y."/>
            <person name="Lee Y.-J."/>
            <person name="Yi H."/>
            <person name="Bahn Y.-S."/>
            <person name="Kim J.F."/>
            <person name="Lee D.-W."/>
        </authorList>
    </citation>
    <scope>NUCLEOTIDE SEQUENCE [LARGE SCALE GENOMIC DNA]</scope>
    <source>
        <strain evidence="2 3">KTB 131</strain>
    </source>
</reference>